<dbReference type="GO" id="GO:0006655">
    <property type="term" value="P:phosphatidylglycerol biosynthetic process"/>
    <property type="evidence" value="ECO:0007669"/>
    <property type="project" value="UniProtKB-UniPathway"/>
</dbReference>
<gene>
    <name evidence="19" type="primary">pgsA2</name>
    <name evidence="19" type="ordered locus">Curi_c08180</name>
</gene>
<dbReference type="STRING" id="1128398.Curi_c08180"/>
<dbReference type="EMBL" id="CP003326">
    <property type="protein sequence ID" value="AFS77891.1"/>
    <property type="molecule type" value="Genomic_DNA"/>
</dbReference>
<dbReference type="GO" id="GO:0008444">
    <property type="term" value="F:CDP-diacylglycerol-glycerol-3-phosphate 3-phosphatidyltransferase activity"/>
    <property type="evidence" value="ECO:0007669"/>
    <property type="project" value="UniProtKB-UniRule"/>
</dbReference>
<dbReference type="PANTHER" id="PTHR14269:SF62">
    <property type="entry name" value="CDP-DIACYLGLYCEROL--GLYCEROL-3-PHOSPHATE 3-PHOSPHATIDYLTRANSFERASE 1, CHLOROPLASTIC"/>
    <property type="match status" value="1"/>
</dbReference>
<evidence type="ECO:0000256" key="1">
    <source>
        <dbReference type="ARBA" id="ARBA00003973"/>
    </source>
</evidence>
<evidence type="ECO:0000313" key="20">
    <source>
        <dbReference type="Proteomes" id="UP000006094"/>
    </source>
</evidence>
<evidence type="ECO:0000256" key="18">
    <source>
        <dbReference type="SAM" id="Phobius"/>
    </source>
</evidence>
<evidence type="ECO:0000256" key="15">
    <source>
        <dbReference type="ARBA" id="ARBA00048586"/>
    </source>
</evidence>
<evidence type="ECO:0000256" key="6">
    <source>
        <dbReference type="ARBA" id="ARBA00014944"/>
    </source>
</evidence>
<dbReference type="PATRIC" id="fig|1128398.3.peg.871"/>
<dbReference type="PANTHER" id="PTHR14269">
    <property type="entry name" value="CDP-DIACYLGLYCEROL--GLYCEROL-3-PHOSPHATE 3-PHOSPHATIDYLTRANSFERASE-RELATED"/>
    <property type="match status" value="1"/>
</dbReference>
<accession>K0AZX2</accession>
<keyword evidence="11" id="KW-0443">Lipid metabolism</keyword>
<keyword evidence="20" id="KW-1185">Reference proteome</keyword>
<evidence type="ECO:0000256" key="13">
    <source>
        <dbReference type="ARBA" id="ARBA00023209"/>
    </source>
</evidence>
<keyword evidence="12 18" id="KW-0472">Membrane</keyword>
<dbReference type="EC" id="2.7.8.5" evidence="5 16"/>
<dbReference type="Gene3D" id="1.20.120.1760">
    <property type="match status" value="1"/>
</dbReference>
<keyword evidence="13" id="KW-0594">Phospholipid biosynthesis</keyword>
<evidence type="ECO:0000256" key="10">
    <source>
        <dbReference type="ARBA" id="ARBA00022989"/>
    </source>
</evidence>
<evidence type="ECO:0000256" key="11">
    <source>
        <dbReference type="ARBA" id="ARBA00023098"/>
    </source>
</evidence>
<dbReference type="Proteomes" id="UP000006094">
    <property type="component" value="Chromosome"/>
</dbReference>
<evidence type="ECO:0000256" key="17">
    <source>
        <dbReference type="RuleBase" id="RU003750"/>
    </source>
</evidence>
<evidence type="ECO:0000256" key="4">
    <source>
        <dbReference type="ARBA" id="ARBA00010441"/>
    </source>
</evidence>
<dbReference type="NCBIfam" id="TIGR00560">
    <property type="entry name" value="pgsA"/>
    <property type="match status" value="1"/>
</dbReference>
<evidence type="ECO:0000256" key="5">
    <source>
        <dbReference type="ARBA" id="ARBA00013170"/>
    </source>
</evidence>
<feature type="transmembrane region" description="Helical" evidence="18">
    <location>
        <begin position="90"/>
        <end position="111"/>
    </location>
</feature>
<evidence type="ECO:0000256" key="12">
    <source>
        <dbReference type="ARBA" id="ARBA00023136"/>
    </source>
</evidence>
<dbReference type="AlphaFoldDB" id="K0AZX2"/>
<dbReference type="UniPathway" id="UPA00084">
    <property type="reaction ID" value="UER00503"/>
</dbReference>
<evidence type="ECO:0000256" key="3">
    <source>
        <dbReference type="ARBA" id="ARBA00005042"/>
    </source>
</evidence>
<evidence type="ECO:0000256" key="2">
    <source>
        <dbReference type="ARBA" id="ARBA00004141"/>
    </source>
</evidence>
<dbReference type="InterPro" id="IPR000462">
    <property type="entry name" value="CDP-OH_P_trans"/>
</dbReference>
<sequence>MTNLPNLITTMRFFLIPAFVVMFFSSVENSLMYSTLIFAIAGVTDVIDGYIARTYNMVTKLGIVLDPLADKLMQLTVLICFTIKDYIPMWVIVVIGIKEVLMIFGGIFLYYFGDKTVIPANKFGKIATISFYVAIFIVATNISSILSLVLISLTVVLTIIAFINYFMDFTQAHKDLKK</sequence>
<evidence type="ECO:0000256" key="9">
    <source>
        <dbReference type="ARBA" id="ARBA00022692"/>
    </source>
</evidence>
<feature type="transmembrane region" description="Helical" evidence="18">
    <location>
        <begin position="123"/>
        <end position="139"/>
    </location>
</feature>
<dbReference type="Pfam" id="PF01066">
    <property type="entry name" value="CDP-OH_P_transf"/>
    <property type="match status" value="1"/>
</dbReference>
<proteinExistence type="inferred from homology"/>
<keyword evidence="14" id="KW-1208">Phospholipid metabolism</keyword>
<evidence type="ECO:0000313" key="19">
    <source>
        <dbReference type="EMBL" id="AFS77891.1"/>
    </source>
</evidence>
<evidence type="ECO:0000256" key="16">
    <source>
        <dbReference type="NCBIfam" id="TIGR00560"/>
    </source>
</evidence>
<reference evidence="19 20" key="1">
    <citation type="journal article" date="2012" name="PLoS ONE">
        <title>The purine-utilizing bacterium Clostridium acidurici 9a: a genome-guided metabolic reconsideration.</title>
        <authorList>
            <person name="Hartwich K."/>
            <person name="Poehlein A."/>
            <person name="Daniel R."/>
        </authorList>
    </citation>
    <scope>NUCLEOTIDE SEQUENCE [LARGE SCALE GENOMIC DNA]</scope>
    <source>
        <strain evidence="20">ATCC 7906 / DSM 604 / BCRC 14475 / CIP 104303 / KCTC 5404 / NCIMB 10678 / 9a</strain>
    </source>
</reference>
<keyword evidence="10 18" id="KW-1133">Transmembrane helix</keyword>
<dbReference type="InterPro" id="IPR004570">
    <property type="entry name" value="Phosphatidylglycerol_P_synth"/>
</dbReference>
<feature type="transmembrane region" description="Helical" evidence="18">
    <location>
        <begin position="145"/>
        <end position="167"/>
    </location>
</feature>
<name>K0AZX2_GOTA9</name>
<dbReference type="OrthoDB" id="9796672at2"/>
<dbReference type="InterPro" id="IPR043130">
    <property type="entry name" value="CDP-OH_PTrfase_TM_dom"/>
</dbReference>
<comment type="similarity">
    <text evidence="4 17">Belongs to the CDP-alcohol phosphatidyltransferase class-I family.</text>
</comment>
<dbReference type="PROSITE" id="PS00379">
    <property type="entry name" value="CDP_ALCOHOL_P_TRANSF"/>
    <property type="match status" value="1"/>
</dbReference>
<dbReference type="InterPro" id="IPR048254">
    <property type="entry name" value="CDP_ALCOHOL_P_TRANSF_CS"/>
</dbReference>
<evidence type="ECO:0000256" key="7">
    <source>
        <dbReference type="ARBA" id="ARBA00022516"/>
    </source>
</evidence>
<dbReference type="InterPro" id="IPR050324">
    <property type="entry name" value="CDP-alcohol_PTase-I"/>
</dbReference>
<keyword evidence="8 17" id="KW-0808">Transferase</keyword>
<protein>
    <recommendedName>
        <fullName evidence="6 16">CDP-diacylglycerol--glycerol-3-phosphate 3-phosphatidyltransferase</fullName>
        <ecNumber evidence="5 16">2.7.8.5</ecNumber>
    </recommendedName>
</protein>
<dbReference type="KEGG" id="cad:Curi_c08180"/>
<keyword evidence="7" id="KW-0444">Lipid biosynthesis</keyword>
<dbReference type="PIRSF" id="PIRSF000847">
    <property type="entry name" value="Phos_ph_gly_syn"/>
    <property type="match status" value="1"/>
</dbReference>
<dbReference type="RefSeq" id="WP_014967028.1">
    <property type="nucleotide sequence ID" value="NC_018664.1"/>
</dbReference>
<comment type="catalytic activity">
    <reaction evidence="15">
        <text>a CDP-1,2-diacyl-sn-glycerol + sn-glycerol 3-phosphate = a 1,2-diacyl-sn-glycero-3-phospho-(1'-sn-glycero-3'-phosphate) + CMP + H(+)</text>
        <dbReference type="Rhea" id="RHEA:12593"/>
        <dbReference type="ChEBI" id="CHEBI:15378"/>
        <dbReference type="ChEBI" id="CHEBI:57597"/>
        <dbReference type="ChEBI" id="CHEBI:58332"/>
        <dbReference type="ChEBI" id="CHEBI:60110"/>
        <dbReference type="ChEBI" id="CHEBI:60377"/>
        <dbReference type="EC" id="2.7.8.5"/>
    </reaction>
</comment>
<dbReference type="GO" id="GO:0016020">
    <property type="term" value="C:membrane"/>
    <property type="evidence" value="ECO:0007669"/>
    <property type="project" value="UniProtKB-SubCell"/>
</dbReference>
<organism evidence="19 20">
    <name type="scientific">Gottschalkia acidurici (strain ATCC 7906 / DSM 604 / BCRC 14475 / CIP 104303 / KCTC 5404 / NCIMB 10678 / 9a)</name>
    <name type="common">Clostridium acidurici</name>
    <dbReference type="NCBI Taxonomy" id="1128398"/>
    <lineage>
        <taxon>Bacteria</taxon>
        <taxon>Bacillati</taxon>
        <taxon>Bacillota</taxon>
        <taxon>Tissierellia</taxon>
        <taxon>Tissierellales</taxon>
        <taxon>Gottschalkiaceae</taxon>
        <taxon>Gottschalkia</taxon>
    </lineage>
</organism>
<dbReference type="HOGENOM" id="CLU_051314_6_3_9"/>
<keyword evidence="9 18" id="KW-0812">Transmembrane</keyword>
<evidence type="ECO:0000256" key="8">
    <source>
        <dbReference type="ARBA" id="ARBA00022679"/>
    </source>
</evidence>
<comment type="subcellular location">
    <subcellularLocation>
        <location evidence="2">Membrane</location>
        <topology evidence="2">Multi-pass membrane protein</topology>
    </subcellularLocation>
</comment>
<comment type="pathway">
    <text evidence="3">Phospholipid metabolism; phosphatidylglycerol biosynthesis; phosphatidylglycerol from CDP-diacylglycerol: step 1/2.</text>
</comment>
<evidence type="ECO:0000256" key="14">
    <source>
        <dbReference type="ARBA" id="ARBA00023264"/>
    </source>
</evidence>
<feature type="transmembrane region" description="Helical" evidence="18">
    <location>
        <begin position="7"/>
        <end position="25"/>
    </location>
</feature>
<comment type="function">
    <text evidence="1">This protein catalyzes the committed step to the synthesis of the acidic phospholipids.</text>
</comment>
<dbReference type="eggNOG" id="COG0558">
    <property type="taxonomic scope" value="Bacteria"/>
</dbReference>